<evidence type="ECO:0000256" key="5">
    <source>
        <dbReference type="ARBA" id="ARBA00023235"/>
    </source>
</evidence>
<keyword evidence="15" id="KW-1185">Reference proteome</keyword>
<feature type="compositionally biased region" description="Low complexity" evidence="7">
    <location>
        <begin position="301"/>
        <end position="317"/>
    </location>
</feature>
<keyword evidence="4 6" id="KW-0697">Rotamase</keyword>
<dbReference type="Proteomes" id="UP000234632">
    <property type="component" value="Unassembled WGS sequence"/>
</dbReference>
<dbReference type="PROSITE" id="PS51257">
    <property type="entry name" value="PROKAR_LIPOPROTEIN"/>
    <property type="match status" value="1"/>
</dbReference>
<keyword evidence="5 6" id="KW-0413">Isomerase</keyword>
<dbReference type="SUPFAM" id="SSF54534">
    <property type="entry name" value="FKBP-like"/>
    <property type="match status" value="1"/>
</dbReference>
<comment type="catalytic activity">
    <reaction evidence="1 6">
        <text>[protein]-peptidylproline (omega=180) = [protein]-peptidylproline (omega=0)</text>
        <dbReference type="Rhea" id="RHEA:16237"/>
        <dbReference type="Rhea" id="RHEA-COMP:10747"/>
        <dbReference type="Rhea" id="RHEA-COMP:10748"/>
        <dbReference type="ChEBI" id="CHEBI:83833"/>
        <dbReference type="ChEBI" id="CHEBI:83834"/>
        <dbReference type="EC" id="5.2.1.8"/>
    </reaction>
</comment>
<feature type="signal peptide" evidence="8">
    <location>
        <begin position="1"/>
        <end position="19"/>
    </location>
</feature>
<dbReference type="PROSITE" id="PS50059">
    <property type="entry name" value="FKBP_PPIASE"/>
    <property type="match status" value="1"/>
</dbReference>
<keyword evidence="8" id="KW-0732">Signal</keyword>
<dbReference type="Proteomes" id="UP000057181">
    <property type="component" value="Chromosome"/>
</dbReference>
<evidence type="ECO:0000313" key="14">
    <source>
        <dbReference type="Proteomes" id="UP000234632"/>
    </source>
</evidence>
<dbReference type="GO" id="GO:0003755">
    <property type="term" value="F:peptidyl-prolyl cis-trans isomerase activity"/>
    <property type="evidence" value="ECO:0007669"/>
    <property type="project" value="UniProtKB-KW"/>
</dbReference>
<feature type="domain" description="PPIase FKBP-type" evidence="9">
    <location>
        <begin position="208"/>
        <end position="297"/>
    </location>
</feature>
<dbReference type="EC" id="5.2.1.8" evidence="3 6"/>
<evidence type="ECO:0000313" key="12">
    <source>
        <dbReference type="EMBL" id="PLC12741.1"/>
    </source>
</evidence>
<comment type="similarity">
    <text evidence="2">Belongs to the FKBP-type PPIase family.</text>
</comment>
<reference evidence="11 15" key="3">
    <citation type="submission" date="2019-07" db="EMBL/GenBank/DDBJ databases">
        <title>Whole genome shotgun sequence of Kocuria flava NBRC 107626.</title>
        <authorList>
            <person name="Hosoyama A."/>
            <person name="Uohara A."/>
            <person name="Ohji S."/>
            <person name="Ichikawa N."/>
        </authorList>
    </citation>
    <scope>NUCLEOTIDE SEQUENCE [LARGE SCALE GENOMIC DNA]</scope>
    <source>
        <strain evidence="11 15">NBRC 107626</strain>
    </source>
</reference>
<protein>
    <recommendedName>
        <fullName evidence="3 6">peptidylprolyl isomerase</fullName>
        <ecNumber evidence="3 6">5.2.1.8</ecNumber>
    </recommendedName>
</protein>
<evidence type="ECO:0000256" key="4">
    <source>
        <dbReference type="ARBA" id="ARBA00023110"/>
    </source>
</evidence>
<evidence type="ECO:0000256" key="2">
    <source>
        <dbReference type="ARBA" id="ARBA00006577"/>
    </source>
</evidence>
<accession>A0A0U3HYY1</accession>
<sequence length="324" mass="33086">MRKTLTTTGAALSLALVLAGCSGPGVDSVELEGDPAEGTAPSVSFETPMNVEEAGAKVLREGEGEELGEGDTILLQAALFKGSDGSSIGETYSQGAGQVLRVEEGLKESIPEMYDALVDAREGAIIAYSSPQTAGAAGDESTSVEVYEVVKKIPAGVEGEMEDVPKGLPEVTENEEGVPQIAKPEGKAPGKLVSEYLIEGDGEEVAEGDTVVANYVGVAWSDGKTFDSSYENGTPAAFALDNVIEGWQKGLVGKKTGSRVVLSVPVDQAYGTKKELGKDSTYPAGSLLFVVDVLAAVDTPEAPAAEPTGEPSAAPSGKAGGSGE</sequence>
<dbReference type="Pfam" id="PF00254">
    <property type="entry name" value="FKBP_C"/>
    <property type="match status" value="1"/>
</dbReference>
<dbReference type="PANTHER" id="PTHR43811:SF19">
    <property type="entry name" value="39 KDA FK506-BINDING NUCLEAR PROTEIN"/>
    <property type="match status" value="1"/>
</dbReference>
<dbReference type="KEGG" id="kfv:AS188_10785"/>
<reference evidence="12 14" key="2">
    <citation type="submission" date="2015-12" db="EMBL/GenBank/DDBJ databases">
        <authorList>
            <person name="Shamseldin A."/>
            <person name="Moawad H."/>
            <person name="Abd El-Rahim W.M."/>
            <person name="Sadowsky M.J."/>
        </authorList>
    </citation>
    <scope>NUCLEOTIDE SEQUENCE [LARGE SCALE GENOMIC DNA]</scope>
    <source>
        <strain evidence="12 14">S43</strain>
    </source>
</reference>
<dbReference type="PANTHER" id="PTHR43811">
    <property type="entry name" value="FKBP-TYPE PEPTIDYL-PROLYL CIS-TRANS ISOMERASE FKPA"/>
    <property type="match status" value="1"/>
</dbReference>
<feature type="region of interest" description="Disordered" evidence="7">
    <location>
        <begin position="301"/>
        <end position="324"/>
    </location>
</feature>
<gene>
    <name evidence="11" type="primary">fkbP1</name>
    <name evidence="10" type="ORF">AS188_10785</name>
    <name evidence="12" type="ORF">AUQ48_11575</name>
    <name evidence="11" type="ORF">KFL01_03140</name>
</gene>
<dbReference type="RefSeq" id="WP_058858852.1">
    <property type="nucleotide sequence ID" value="NZ_BJZR01000005.1"/>
</dbReference>
<dbReference type="AlphaFoldDB" id="A0A0U3HYY1"/>
<dbReference type="STRING" id="446860.AS188_10785"/>
<organism evidence="10 13">
    <name type="scientific">Kocuria flava</name>
    <dbReference type="NCBI Taxonomy" id="446860"/>
    <lineage>
        <taxon>Bacteria</taxon>
        <taxon>Bacillati</taxon>
        <taxon>Actinomycetota</taxon>
        <taxon>Actinomycetes</taxon>
        <taxon>Micrococcales</taxon>
        <taxon>Micrococcaceae</taxon>
        <taxon>Kocuria</taxon>
    </lineage>
</organism>
<proteinExistence type="inferred from homology"/>
<dbReference type="Proteomes" id="UP000321155">
    <property type="component" value="Unassembled WGS sequence"/>
</dbReference>
<dbReference type="OrthoDB" id="25996at2"/>
<evidence type="ECO:0000313" key="15">
    <source>
        <dbReference type="Proteomes" id="UP000321155"/>
    </source>
</evidence>
<reference evidence="10 13" key="1">
    <citation type="submission" date="2015-11" db="EMBL/GenBank/DDBJ databases">
        <title>Complete Genome Sequence of Kocuria flava strain HO-9041.</title>
        <authorList>
            <person name="Zhou M."/>
            <person name="Dai J."/>
        </authorList>
    </citation>
    <scope>NUCLEOTIDE SEQUENCE [LARGE SCALE GENOMIC DNA]</scope>
    <source>
        <strain evidence="10 13">HO-9041</strain>
    </source>
</reference>
<evidence type="ECO:0000313" key="10">
    <source>
        <dbReference type="EMBL" id="ALU40151.1"/>
    </source>
</evidence>
<dbReference type="Gene3D" id="3.10.50.40">
    <property type="match status" value="1"/>
</dbReference>
<evidence type="ECO:0000313" key="13">
    <source>
        <dbReference type="Proteomes" id="UP000057181"/>
    </source>
</evidence>
<dbReference type="EMBL" id="BJZR01000005">
    <property type="protein sequence ID" value="GEO91008.1"/>
    <property type="molecule type" value="Genomic_DNA"/>
</dbReference>
<dbReference type="InterPro" id="IPR001179">
    <property type="entry name" value="PPIase_FKBP_dom"/>
</dbReference>
<evidence type="ECO:0000256" key="7">
    <source>
        <dbReference type="SAM" id="MobiDB-lite"/>
    </source>
</evidence>
<evidence type="ECO:0000259" key="9">
    <source>
        <dbReference type="PROSITE" id="PS50059"/>
    </source>
</evidence>
<evidence type="ECO:0000256" key="1">
    <source>
        <dbReference type="ARBA" id="ARBA00000971"/>
    </source>
</evidence>
<evidence type="ECO:0000313" key="11">
    <source>
        <dbReference type="EMBL" id="GEO91008.1"/>
    </source>
</evidence>
<dbReference type="EMBL" id="LOMZ01000001">
    <property type="protein sequence ID" value="PLC12741.1"/>
    <property type="molecule type" value="Genomic_DNA"/>
</dbReference>
<dbReference type="InterPro" id="IPR046357">
    <property type="entry name" value="PPIase_dom_sf"/>
</dbReference>
<evidence type="ECO:0000256" key="8">
    <source>
        <dbReference type="SAM" id="SignalP"/>
    </source>
</evidence>
<name>A0A0U3HYY1_9MICC</name>
<feature type="chain" id="PRO_5044547227" description="peptidylprolyl isomerase" evidence="8">
    <location>
        <begin position="20"/>
        <end position="324"/>
    </location>
</feature>
<evidence type="ECO:0000256" key="6">
    <source>
        <dbReference type="PROSITE-ProRule" id="PRU00277"/>
    </source>
</evidence>
<dbReference type="EMBL" id="CP013254">
    <property type="protein sequence ID" value="ALU40151.1"/>
    <property type="molecule type" value="Genomic_DNA"/>
</dbReference>
<evidence type="ECO:0000256" key="3">
    <source>
        <dbReference type="ARBA" id="ARBA00013194"/>
    </source>
</evidence>